<dbReference type="STRING" id="48709.A0A1D2MMY9"/>
<evidence type="ECO:0000313" key="8">
    <source>
        <dbReference type="EMBL" id="ODM94409.1"/>
    </source>
</evidence>
<keyword evidence="4 6" id="KW-0472">Membrane</keyword>
<feature type="compositionally biased region" description="Polar residues" evidence="5">
    <location>
        <begin position="380"/>
        <end position="393"/>
    </location>
</feature>
<feature type="transmembrane region" description="Helical" evidence="6">
    <location>
        <begin position="233"/>
        <end position="262"/>
    </location>
</feature>
<dbReference type="GO" id="GO:0008519">
    <property type="term" value="F:ammonium channel activity"/>
    <property type="evidence" value="ECO:0007669"/>
    <property type="project" value="InterPro"/>
</dbReference>
<comment type="subcellular location">
    <subcellularLocation>
        <location evidence="1">Membrane</location>
        <topology evidence="1">Multi-pass membrane protein</topology>
    </subcellularLocation>
</comment>
<dbReference type="InterPro" id="IPR029020">
    <property type="entry name" value="Ammonium/urea_transptr"/>
</dbReference>
<keyword evidence="9" id="KW-1185">Reference proteome</keyword>
<comment type="caution">
    <text evidence="8">The sequence shown here is derived from an EMBL/GenBank/DDBJ whole genome shotgun (WGS) entry which is preliminary data.</text>
</comment>
<keyword evidence="3 6" id="KW-1133">Transmembrane helix</keyword>
<dbReference type="GO" id="GO:0097272">
    <property type="term" value="P:ammonium homeostasis"/>
    <property type="evidence" value="ECO:0007669"/>
    <property type="project" value="TreeGrafter"/>
</dbReference>
<evidence type="ECO:0000256" key="5">
    <source>
        <dbReference type="SAM" id="MobiDB-lite"/>
    </source>
</evidence>
<dbReference type="PANTHER" id="PTHR11730:SF58">
    <property type="entry name" value="AMMONIUM TRANSPORTER"/>
    <property type="match status" value="1"/>
</dbReference>
<feature type="transmembrane region" description="Helical" evidence="6">
    <location>
        <begin position="56"/>
        <end position="76"/>
    </location>
</feature>
<organism evidence="8 9">
    <name type="scientific">Orchesella cincta</name>
    <name type="common">Springtail</name>
    <name type="synonym">Podura cincta</name>
    <dbReference type="NCBI Taxonomy" id="48709"/>
    <lineage>
        <taxon>Eukaryota</taxon>
        <taxon>Metazoa</taxon>
        <taxon>Ecdysozoa</taxon>
        <taxon>Arthropoda</taxon>
        <taxon>Hexapoda</taxon>
        <taxon>Collembola</taxon>
        <taxon>Entomobryomorpha</taxon>
        <taxon>Entomobryoidea</taxon>
        <taxon>Orchesellidae</taxon>
        <taxon>Orchesellinae</taxon>
        <taxon>Orchesella</taxon>
    </lineage>
</organism>
<feature type="transmembrane region" description="Helical" evidence="6">
    <location>
        <begin position="193"/>
        <end position="213"/>
    </location>
</feature>
<dbReference type="SUPFAM" id="SSF111352">
    <property type="entry name" value="Ammonium transporter"/>
    <property type="match status" value="1"/>
</dbReference>
<proteinExistence type="predicted"/>
<evidence type="ECO:0000259" key="7">
    <source>
        <dbReference type="Pfam" id="PF00909"/>
    </source>
</evidence>
<protein>
    <submittedName>
        <fullName evidence="8">Putative ammonium transporter 3</fullName>
    </submittedName>
</protein>
<dbReference type="GO" id="GO:0005886">
    <property type="term" value="C:plasma membrane"/>
    <property type="evidence" value="ECO:0007669"/>
    <property type="project" value="TreeGrafter"/>
</dbReference>
<feature type="transmembrane region" description="Helical" evidence="6">
    <location>
        <begin position="96"/>
        <end position="115"/>
    </location>
</feature>
<feature type="region of interest" description="Disordered" evidence="5">
    <location>
        <begin position="362"/>
        <end position="403"/>
    </location>
</feature>
<dbReference type="OrthoDB" id="534912at2759"/>
<evidence type="ECO:0000256" key="1">
    <source>
        <dbReference type="ARBA" id="ARBA00004141"/>
    </source>
</evidence>
<feature type="domain" description="Ammonium transporter AmtB-like" evidence="7">
    <location>
        <begin position="7"/>
        <end position="209"/>
    </location>
</feature>
<evidence type="ECO:0000256" key="2">
    <source>
        <dbReference type="ARBA" id="ARBA00022692"/>
    </source>
</evidence>
<feature type="transmembrane region" description="Helical" evidence="6">
    <location>
        <begin position="127"/>
        <end position="147"/>
    </location>
</feature>
<dbReference type="EMBL" id="LJIJ01000809">
    <property type="protein sequence ID" value="ODM94409.1"/>
    <property type="molecule type" value="Genomic_DNA"/>
</dbReference>
<feature type="transmembrane region" description="Helical" evidence="6">
    <location>
        <begin position="20"/>
        <end position="44"/>
    </location>
</feature>
<evidence type="ECO:0000256" key="3">
    <source>
        <dbReference type="ARBA" id="ARBA00022989"/>
    </source>
</evidence>
<dbReference type="AlphaFoldDB" id="A0A1D2MMY9"/>
<dbReference type="Gene3D" id="1.10.3430.10">
    <property type="entry name" value="Ammonium transporter AmtB like domains"/>
    <property type="match status" value="2"/>
</dbReference>
<gene>
    <name evidence="8" type="ORF">Ocin01_12274</name>
</gene>
<sequence length="403" mass="43650">MNYGATPFFGVGEYAVDSDYTIMGPVFAAFMFQLSFATTATTIVSGTMAERCNFKSYCIFSLLNTIVYCVPARWVWGPGGFLSTMGCIDIAGSGAVHLLGGVSGYIAAWMLGPRLGRYDNGSDPMPLGNPTSCIVGLFILWWGWLAFNSGSTFGVSGVKWKFAARASVTTMIASIGGGLVGSAWTLRRPGKIFQVMDIVNPILGALVAVGLFAEDDQGAGFSKGHSGLFRGGGFYLLGVQALACVCISTWAVVITFIILWVVNKIIPIRMEPYEELLGADFVEHLVRRRYAGISPVLSALGSHSEVQDITRNAAVIGSSNPAHDIILETIDEISGRRRWKKVRAAATALAVLSSQLKSLAKSRSRNNQINNYNNNEHDVSQSSTQQRNHNESPWNYKDYLGEP</sequence>
<dbReference type="InterPro" id="IPR024041">
    <property type="entry name" value="NH4_transpt_AmtB-like_dom"/>
</dbReference>
<accession>A0A1D2MMY9</accession>
<dbReference type="Pfam" id="PF00909">
    <property type="entry name" value="Ammonium_transp"/>
    <property type="match status" value="1"/>
</dbReference>
<reference evidence="8 9" key="1">
    <citation type="journal article" date="2016" name="Genome Biol. Evol.">
        <title>Gene Family Evolution Reflects Adaptation to Soil Environmental Stressors in the Genome of the Collembolan Orchesella cincta.</title>
        <authorList>
            <person name="Faddeeva-Vakhrusheva A."/>
            <person name="Derks M.F."/>
            <person name="Anvar S.Y."/>
            <person name="Agamennone V."/>
            <person name="Suring W."/>
            <person name="Smit S."/>
            <person name="van Straalen N.M."/>
            <person name="Roelofs D."/>
        </authorList>
    </citation>
    <scope>NUCLEOTIDE SEQUENCE [LARGE SCALE GENOMIC DNA]</scope>
    <source>
        <tissue evidence="8">Mixed pool</tissue>
    </source>
</reference>
<feature type="transmembrane region" description="Helical" evidence="6">
    <location>
        <begin position="167"/>
        <end position="186"/>
    </location>
</feature>
<name>A0A1D2MMY9_ORCCI</name>
<evidence type="ECO:0000256" key="6">
    <source>
        <dbReference type="SAM" id="Phobius"/>
    </source>
</evidence>
<keyword evidence="2 6" id="KW-0812">Transmembrane</keyword>
<evidence type="ECO:0000313" key="9">
    <source>
        <dbReference type="Proteomes" id="UP000094527"/>
    </source>
</evidence>
<evidence type="ECO:0000256" key="4">
    <source>
        <dbReference type="ARBA" id="ARBA00023136"/>
    </source>
</evidence>
<dbReference type="Proteomes" id="UP000094527">
    <property type="component" value="Unassembled WGS sequence"/>
</dbReference>
<dbReference type="PANTHER" id="PTHR11730">
    <property type="entry name" value="AMMONIUM TRANSPORTER"/>
    <property type="match status" value="1"/>
</dbReference>